<keyword evidence="3" id="KW-0203">Cytokinin biosynthesis</keyword>
<dbReference type="OrthoDB" id="1738616at2759"/>
<proteinExistence type="inferred from homology"/>
<evidence type="ECO:0000256" key="6">
    <source>
        <dbReference type="ARBA" id="ARBA00024199"/>
    </source>
</evidence>
<protein>
    <submittedName>
        <fullName evidence="8">Uncharacterized protein</fullName>
    </submittedName>
</protein>
<dbReference type="PANTHER" id="PTHR33347:SF58">
    <property type="entry name" value="OS09G0473600 PROTEIN"/>
    <property type="match status" value="1"/>
</dbReference>
<dbReference type="GO" id="GO:0009736">
    <property type="term" value="P:cytokinin-activated signaling pathway"/>
    <property type="evidence" value="ECO:0007669"/>
    <property type="project" value="UniProtKB-KW"/>
</dbReference>
<keyword evidence="9" id="KW-1185">Reference proteome</keyword>
<feature type="compositionally biased region" description="Polar residues" evidence="7">
    <location>
        <begin position="188"/>
        <end position="201"/>
    </location>
</feature>
<dbReference type="GO" id="GO:0009691">
    <property type="term" value="P:cytokinin biosynthetic process"/>
    <property type="evidence" value="ECO:0007669"/>
    <property type="project" value="UniProtKB-KW"/>
</dbReference>
<dbReference type="InterPro" id="IPR044670">
    <property type="entry name" value="SOFL"/>
</dbReference>
<name>A0A3L6TF07_PANMI</name>
<evidence type="ECO:0000313" key="8">
    <source>
        <dbReference type="EMBL" id="RLN35406.1"/>
    </source>
</evidence>
<dbReference type="GO" id="GO:0005737">
    <property type="term" value="C:cytoplasm"/>
    <property type="evidence" value="ECO:0007669"/>
    <property type="project" value="UniProtKB-SubCell"/>
</dbReference>
<dbReference type="PANTHER" id="PTHR33347">
    <property type="entry name" value="OSJNBA0091C07.3 PROTEIN"/>
    <property type="match status" value="1"/>
</dbReference>
<keyword evidence="2" id="KW-0963">Cytoplasm</keyword>
<accession>A0A3L6TF07</accession>
<reference evidence="9" key="1">
    <citation type="journal article" date="2019" name="Nat. Commun.">
        <title>The genome of broomcorn millet.</title>
        <authorList>
            <person name="Zou C."/>
            <person name="Miki D."/>
            <person name="Li D."/>
            <person name="Tang Q."/>
            <person name="Xiao L."/>
            <person name="Rajput S."/>
            <person name="Deng P."/>
            <person name="Jia W."/>
            <person name="Huang R."/>
            <person name="Zhang M."/>
            <person name="Sun Y."/>
            <person name="Hu J."/>
            <person name="Fu X."/>
            <person name="Schnable P.S."/>
            <person name="Li F."/>
            <person name="Zhang H."/>
            <person name="Feng B."/>
            <person name="Zhu X."/>
            <person name="Liu R."/>
            <person name="Schnable J.C."/>
            <person name="Zhu J.-K."/>
            <person name="Zhang H."/>
        </authorList>
    </citation>
    <scope>NUCLEOTIDE SEQUENCE [LARGE SCALE GENOMIC DNA]</scope>
</reference>
<dbReference type="STRING" id="4540.A0A3L6TF07"/>
<evidence type="ECO:0000256" key="3">
    <source>
        <dbReference type="ARBA" id="ARBA00022712"/>
    </source>
</evidence>
<keyword evidence="5" id="KW-0539">Nucleus</keyword>
<sequence length="296" mass="32456">MPYTLGSSGLISGPKRPTAYRRWSSVLTIPSGIGTALLCTNSDGGTNVLIVACLRSTRLPLLLAKGPDRGPTNVPWGHPRKTYDLLLLGYPDRNGKPELDMPPSNRKGRHIAPLGGGRRRHWSAEDRQFHLPFIVLSLASLSVSLHSRVMESSQITGDDGEECNSNESGWTMYLCSPVSSDDVKSNETKGSNVGSVCSNGRSKPDAVYDDGDYDSLASDASTGPAQVKKRNGKEKTDHDKNDSIRDEHGNVEQEEMHTKLPTSCDKKPGKMRKGEDKTTRRSHNKRCSSSRTGFFW</sequence>
<feature type="compositionally biased region" description="Basic and acidic residues" evidence="7">
    <location>
        <begin position="233"/>
        <end position="279"/>
    </location>
</feature>
<keyword evidence="4" id="KW-0932">Cytokinin signaling pathway</keyword>
<dbReference type="EMBL" id="PQIB02000002">
    <property type="protein sequence ID" value="RLN35406.1"/>
    <property type="molecule type" value="Genomic_DNA"/>
</dbReference>
<evidence type="ECO:0000256" key="2">
    <source>
        <dbReference type="ARBA" id="ARBA00022490"/>
    </source>
</evidence>
<organism evidence="8 9">
    <name type="scientific">Panicum miliaceum</name>
    <name type="common">Proso millet</name>
    <name type="synonym">Broomcorn millet</name>
    <dbReference type="NCBI Taxonomy" id="4540"/>
    <lineage>
        <taxon>Eukaryota</taxon>
        <taxon>Viridiplantae</taxon>
        <taxon>Streptophyta</taxon>
        <taxon>Embryophyta</taxon>
        <taxon>Tracheophyta</taxon>
        <taxon>Spermatophyta</taxon>
        <taxon>Magnoliopsida</taxon>
        <taxon>Liliopsida</taxon>
        <taxon>Poales</taxon>
        <taxon>Poaceae</taxon>
        <taxon>PACMAD clade</taxon>
        <taxon>Panicoideae</taxon>
        <taxon>Panicodae</taxon>
        <taxon>Paniceae</taxon>
        <taxon>Panicinae</taxon>
        <taxon>Panicum</taxon>
        <taxon>Panicum sect. Panicum</taxon>
    </lineage>
</organism>
<dbReference type="Proteomes" id="UP000275267">
    <property type="component" value="Unassembled WGS sequence"/>
</dbReference>
<feature type="region of interest" description="Disordered" evidence="7">
    <location>
        <begin position="181"/>
        <end position="296"/>
    </location>
</feature>
<evidence type="ECO:0000256" key="1">
    <source>
        <dbReference type="ARBA" id="ARBA00004496"/>
    </source>
</evidence>
<evidence type="ECO:0000256" key="7">
    <source>
        <dbReference type="SAM" id="MobiDB-lite"/>
    </source>
</evidence>
<comment type="similarity">
    <text evidence="6">Belongs to the SOFL plant protein family.</text>
</comment>
<evidence type="ECO:0000313" key="9">
    <source>
        <dbReference type="Proteomes" id="UP000275267"/>
    </source>
</evidence>
<gene>
    <name evidence="8" type="ORF">C2845_PM03G00620</name>
</gene>
<evidence type="ECO:0000256" key="5">
    <source>
        <dbReference type="ARBA" id="ARBA00023242"/>
    </source>
</evidence>
<evidence type="ECO:0000256" key="4">
    <source>
        <dbReference type="ARBA" id="ARBA00022864"/>
    </source>
</evidence>
<dbReference type="AlphaFoldDB" id="A0A3L6TF07"/>
<comment type="subcellular location">
    <subcellularLocation>
        <location evidence="1">Cytoplasm</location>
    </subcellularLocation>
</comment>
<comment type="caution">
    <text evidence="8">The sequence shown here is derived from an EMBL/GenBank/DDBJ whole genome shotgun (WGS) entry which is preliminary data.</text>
</comment>
<feature type="region of interest" description="Disordered" evidence="7">
    <location>
        <begin position="95"/>
        <end position="116"/>
    </location>
</feature>